<evidence type="ECO:0000256" key="9">
    <source>
        <dbReference type="ARBA" id="ARBA00022840"/>
    </source>
</evidence>
<dbReference type="Gene3D" id="3.30.2130.10">
    <property type="entry name" value="VC0802-like"/>
    <property type="match status" value="1"/>
</dbReference>
<dbReference type="Pfam" id="PF00696">
    <property type="entry name" value="AA_kinase"/>
    <property type="match status" value="1"/>
</dbReference>
<dbReference type="InterPro" id="IPR036393">
    <property type="entry name" value="AceGlu_kinase-like_sf"/>
</dbReference>
<name>U2JY00_9FIRM</name>
<feature type="binding site" evidence="13">
    <location>
        <begin position="207"/>
        <end position="208"/>
    </location>
    <ligand>
        <name>ATP</name>
        <dbReference type="ChEBI" id="CHEBI:30616"/>
    </ligand>
</feature>
<evidence type="ECO:0000256" key="13">
    <source>
        <dbReference type="PIRSR" id="PIRSR000726-1"/>
    </source>
</evidence>
<dbReference type="PIRSF" id="PIRSF000726">
    <property type="entry name" value="Asp_kin"/>
    <property type="match status" value="1"/>
</dbReference>
<feature type="binding site" evidence="13">
    <location>
        <position position="51"/>
    </location>
    <ligand>
        <name>substrate</name>
    </ligand>
</feature>
<dbReference type="PROSITE" id="PS51671">
    <property type="entry name" value="ACT"/>
    <property type="match status" value="1"/>
</dbReference>
<comment type="catalytic activity">
    <reaction evidence="12 14">
        <text>L-aspartate + ATP = 4-phospho-L-aspartate + ADP</text>
        <dbReference type="Rhea" id="RHEA:23776"/>
        <dbReference type="ChEBI" id="CHEBI:29991"/>
        <dbReference type="ChEBI" id="CHEBI:30616"/>
        <dbReference type="ChEBI" id="CHEBI:57535"/>
        <dbReference type="ChEBI" id="CHEBI:456216"/>
        <dbReference type="EC" id="2.7.2.4"/>
    </reaction>
</comment>
<dbReference type="InterPro" id="IPR018042">
    <property type="entry name" value="Aspartate_kinase_CS"/>
</dbReference>
<evidence type="ECO:0000256" key="7">
    <source>
        <dbReference type="ARBA" id="ARBA00022741"/>
    </source>
</evidence>
<evidence type="ECO:0000313" key="17">
    <source>
        <dbReference type="EMBL" id="ERJ91156.1"/>
    </source>
</evidence>
<feature type="domain" description="ACT" evidence="16">
    <location>
        <begin position="379"/>
        <end position="442"/>
    </location>
</feature>
<evidence type="ECO:0000256" key="5">
    <source>
        <dbReference type="ARBA" id="ARBA00010122"/>
    </source>
</evidence>
<dbReference type="Gene3D" id="3.40.1160.10">
    <property type="entry name" value="Acetylglutamate kinase-like"/>
    <property type="match status" value="1"/>
</dbReference>
<keyword evidence="8 14" id="KW-0418">Kinase</keyword>
<comment type="similarity">
    <text evidence="5 14">Belongs to the aspartokinase family.</text>
</comment>
<keyword evidence="11" id="KW-0457">Lysine biosynthesis</keyword>
<evidence type="ECO:0000256" key="1">
    <source>
        <dbReference type="ARBA" id="ARBA00003121"/>
    </source>
</evidence>
<dbReference type="GO" id="GO:0005524">
    <property type="term" value="F:ATP binding"/>
    <property type="evidence" value="ECO:0007669"/>
    <property type="project" value="UniProtKB-KW"/>
</dbReference>
<dbReference type="Pfam" id="PF22468">
    <property type="entry name" value="ACT_9"/>
    <property type="match status" value="1"/>
</dbReference>
<evidence type="ECO:0000256" key="14">
    <source>
        <dbReference type="RuleBase" id="RU003448"/>
    </source>
</evidence>
<dbReference type="AlphaFoldDB" id="U2JY00"/>
<dbReference type="GO" id="GO:0009090">
    <property type="term" value="P:homoserine biosynthetic process"/>
    <property type="evidence" value="ECO:0007669"/>
    <property type="project" value="TreeGrafter"/>
</dbReference>
<evidence type="ECO:0000259" key="16">
    <source>
        <dbReference type="PROSITE" id="PS51671"/>
    </source>
</evidence>
<dbReference type="GO" id="GO:0005829">
    <property type="term" value="C:cytosol"/>
    <property type="evidence" value="ECO:0007669"/>
    <property type="project" value="TreeGrafter"/>
</dbReference>
<keyword evidence="15" id="KW-0028">Amino-acid biosynthesis</keyword>
<keyword evidence="9 13" id="KW-0067">ATP-binding</keyword>
<accession>U2JY00</accession>
<dbReference type="GO" id="GO:0004072">
    <property type="term" value="F:aspartate kinase activity"/>
    <property type="evidence" value="ECO:0007669"/>
    <property type="project" value="UniProtKB-EC"/>
</dbReference>
<feature type="binding site" evidence="13">
    <location>
        <begin position="7"/>
        <end position="10"/>
    </location>
    <ligand>
        <name>ATP</name>
        <dbReference type="ChEBI" id="CHEBI:30616"/>
    </ligand>
</feature>
<dbReference type="OrthoDB" id="9799110at2"/>
<dbReference type="STRING" id="411473.RUMCAL_02668"/>
<dbReference type="Proteomes" id="UP000016662">
    <property type="component" value="Unassembled WGS sequence"/>
</dbReference>
<protein>
    <recommendedName>
        <fullName evidence="14">Aspartokinase</fullName>
        <ecNumber evidence="14">2.7.2.4</ecNumber>
    </recommendedName>
</protein>
<dbReference type="GO" id="GO:0009088">
    <property type="term" value="P:threonine biosynthetic process"/>
    <property type="evidence" value="ECO:0007669"/>
    <property type="project" value="UniProtKB-UniPathway"/>
</dbReference>
<evidence type="ECO:0000256" key="3">
    <source>
        <dbReference type="ARBA" id="ARBA00004986"/>
    </source>
</evidence>
<sequence length="442" mass="48199">MATKVVKFGGSSLADAKQIQKAAAIIKADPQRRYVVPSAPGKRFSKDIKVTDMLYTCYDLAEQGLDFSDALQAIRERYNDIITGLGMTFSLDDEFEEIAANFKKRAGKDYAASRGEYLNGKVIAAYLGFPFVDAAEVIFFRPDGSLNDEKTESVLRERLSTLEHAVVPGFYGCGADGYVKTFSRGGSDVTGSIVAGAVKASLYENWTDVSGFLVADPRIVDDPAVIRTITYTELRELSYMGASVLHEAAIFPVRSAGIPINIRNTNAPEEPGTMIVPDSTDEELSAYTITGIAGKKDFTSINIHKDLMNSQIGFCRDVLNVLSEHQIPLEHMPSSIDSMTVIVDSAHLNGLEEEIRTEIIKAVQPDSIETEDGIALIAVVGRGMCRTRGVAARIFAALAHAHINVRMIDQGSSELNVIVAVKETDFEQAIRCIYDMFVNSVA</sequence>
<dbReference type="EMBL" id="AWVF01000328">
    <property type="protein sequence ID" value="ERJ91156.1"/>
    <property type="molecule type" value="Genomic_DNA"/>
</dbReference>
<keyword evidence="6 14" id="KW-0808">Transferase</keyword>
<evidence type="ECO:0000256" key="6">
    <source>
        <dbReference type="ARBA" id="ARBA00022679"/>
    </source>
</evidence>
<organism evidence="17 18">
    <name type="scientific">Ruminococcus callidus ATCC 27760</name>
    <dbReference type="NCBI Taxonomy" id="411473"/>
    <lineage>
        <taxon>Bacteria</taxon>
        <taxon>Bacillati</taxon>
        <taxon>Bacillota</taxon>
        <taxon>Clostridia</taxon>
        <taxon>Eubacteriales</taxon>
        <taxon>Oscillospiraceae</taxon>
        <taxon>Ruminococcus</taxon>
    </lineage>
</organism>
<dbReference type="RefSeq" id="WP_021680849.1">
    <property type="nucleotide sequence ID" value="NZ_KI260310.1"/>
</dbReference>
<evidence type="ECO:0000256" key="15">
    <source>
        <dbReference type="RuleBase" id="RU004249"/>
    </source>
</evidence>
<keyword evidence="10" id="KW-0220">Diaminopimelate biosynthesis</keyword>
<dbReference type="NCBIfam" id="TIGR00657">
    <property type="entry name" value="asp_kinases"/>
    <property type="match status" value="1"/>
</dbReference>
<dbReference type="InterPro" id="IPR001048">
    <property type="entry name" value="Asp/Glu/Uridylate_kinase"/>
</dbReference>
<dbReference type="PANTHER" id="PTHR21499:SF67">
    <property type="entry name" value="ASPARTOKINASE 3"/>
    <property type="match status" value="1"/>
</dbReference>
<dbReference type="PROSITE" id="PS00324">
    <property type="entry name" value="ASPARTOKINASE"/>
    <property type="match status" value="1"/>
</dbReference>
<evidence type="ECO:0000256" key="8">
    <source>
        <dbReference type="ARBA" id="ARBA00022777"/>
    </source>
</evidence>
<comment type="pathway">
    <text evidence="2 15">Amino-acid biosynthesis; L-lysine biosynthesis via DAP pathway; (S)-tetrahydrodipicolinate from L-aspartate: step 1/4.</text>
</comment>
<keyword evidence="7 13" id="KW-0547">Nucleotide-binding</keyword>
<dbReference type="InterPro" id="IPR045865">
    <property type="entry name" value="ACT-like_dom_sf"/>
</dbReference>
<dbReference type="GO" id="GO:0009089">
    <property type="term" value="P:lysine biosynthetic process via diaminopimelate"/>
    <property type="evidence" value="ECO:0007669"/>
    <property type="project" value="UniProtKB-UniPathway"/>
</dbReference>
<dbReference type="eggNOG" id="COG0527">
    <property type="taxonomic scope" value="Bacteria"/>
</dbReference>
<dbReference type="GO" id="GO:0019877">
    <property type="term" value="P:diaminopimelate biosynthetic process"/>
    <property type="evidence" value="ECO:0007669"/>
    <property type="project" value="UniProtKB-KW"/>
</dbReference>
<feature type="binding site" evidence="13">
    <location>
        <position position="218"/>
    </location>
    <ligand>
        <name>ATP</name>
        <dbReference type="ChEBI" id="CHEBI:30616"/>
    </ligand>
</feature>
<reference evidence="17 18" key="1">
    <citation type="submission" date="2013-07" db="EMBL/GenBank/DDBJ databases">
        <authorList>
            <person name="Weinstock G."/>
            <person name="Sodergren E."/>
            <person name="Wylie T."/>
            <person name="Fulton L."/>
            <person name="Fulton R."/>
            <person name="Fronick C."/>
            <person name="O'Laughlin M."/>
            <person name="Godfrey J."/>
            <person name="Miner T."/>
            <person name="Herter B."/>
            <person name="Appelbaum E."/>
            <person name="Cordes M."/>
            <person name="Lek S."/>
            <person name="Wollam A."/>
            <person name="Pepin K.H."/>
            <person name="Palsikar V.B."/>
            <person name="Mitreva M."/>
            <person name="Wilson R.K."/>
        </authorList>
    </citation>
    <scope>NUCLEOTIDE SEQUENCE [LARGE SCALE GENOMIC DNA]</scope>
    <source>
        <strain evidence="17 18">ATCC 27760</strain>
    </source>
</reference>
<dbReference type="EC" id="2.7.2.4" evidence="14"/>
<dbReference type="CDD" id="cd04916">
    <property type="entry name" value="ACT_AKiii-YclM-BS_2"/>
    <property type="match status" value="1"/>
</dbReference>
<proteinExistence type="inferred from homology"/>
<evidence type="ECO:0000256" key="11">
    <source>
        <dbReference type="ARBA" id="ARBA00023154"/>
    </source>
</evidence>
<dbReference type="HOGENOM" id="CLU_009116_6_2_9"/>
<keyword evidence="18" id="KW-1185">Reference proteome</keyword>
<dbReference type="SUPFAM" id="SSF55021">
    <property type="entry name" value="ACT-like"/>
    <property type="match status" value="2"/>
</dbReference>
<dbReference type="InterPro" id="IPR005260">
    <property type="entry name" value="Asp_kin_monofn"/>
</dbReference>
<evidence type="ECO:0000313" key="18">
    <source>
        <dbReference type="Proteomes" id="UP000016662"/>
    </source>
</evidence>
<comment type="caution">
    <text evidence="17">The sequence shown here is derived from an EMBL/GenBank/DDBJ whole genome shotgun (WGS) entry which is preliminary data.</text>
</comment>
<comment type="pathway">
    <text evidence="4 15">Amino-acid biosynthesis; L-threonine biosynthesis; L-threonine from L-aspartate: step 1/5.</text>
</comment>
<dbReference type="InterPro" id="IPR002912">
    <property type="entry name" value="ACT_dom"/>
</dbReference>
<dbReference type="SUPFAM" id="SSF53633">
    <property type="entry name" value="Carbamate kinase-like"/>
    <property type="match status" value="1"/>
</dbReference>
<feature type="binding site" evidence="13">
    <location>
        <position position="116"/>
    </location>
    <ligand>
        <name>substrate</name>
    </ligand>
</feature>
<comment type="function">
    <text evidence="1">Catalyzes the phosphorylation of the beta-carboxyl group of aspartic acid with ATP to yield 4-phospho-L-aspartate, which is involved in the branched biosynthetic pathway leading to the biosynthesis of amino acids threonine, isoleucine and methionine.</text>
</comment>
<dbReference type="InterPro" id="IPR001341">
    <property type="entry name" value="Asp_kinase"/>
</dbReference>
<evidence type="ECO:0000256" key="12">
    <source>
        <dbReference type="ARBA" id="ARBA00047872"/>
    </source>
</evidence>
<evidence type="ECO:0000256" key="4">
    <source>
        <dbReference type="ARBA" id="ARBA00005139"/>
    </source>
</evidence>
<dbReference type="PATRIC" id="fig|411473.3.peg.2236"/>
<dbReference type="NCBIfam" id="NF006540">
    <property type="entry name" value="PRK09034.1"/>
    <property type="match status" value="1"/>
</dbReference>
<evidence type="ECO:0000256" key="2">
    <source>
        <dbReference type="ARBA" id="ARBA00004766"/>
    </source>
</evidence>
<dbReference type="GeneID" id="93693229"/>
<dbReference type="PANTHER" id="PTHR21499">
    <property type="entry name" value="ASPARTATE KINASE"/>
    <property type="match status" value="1"/>
</dbReference>
<evidence type="ECO:0000256" key="10">
    <source>
        <dbReference type="ARBA" id="ARBA00022915"/>
    </source>
</evidence>
<dbReference type="InterPro" id="IPR054352">
    <property type="entry name" value="ACT_Aspartokinase"/>
</dbReference>
<dbReference type="UniPathway" id="UPA00050">
    <property type="reaction ID" value="UER00461"/>
</dbReference>
<dbReference type="UniPathway" id="UPA00034">
    <property type="reaction ID" value="UER00015"/>
</dbReference>
<comment type="pathway">
    <text evidence="3 15">Amino-acid biosynthesis; L-methionine biosynthesis via de novo pathway; L-homoserine from L-aspartate: step 1/3.</text>
</comment>
<gene>
    <name evidence="17" type="ORF">RUMCAL_02668</name>
</gene>
<dbReference type="UniPathway" id="UPA00051">
    <property type="reaction ID" value="UER00462"/>
</dbReference>
<dbReference type="FunFam" id="3.30.2130.10:FF:000001">
    <property type="entry name" value="Bifunctional aspartokinase/homoserine dehydrogenase"/>
    <property type="match status" value="1"/>
</dbReference>